<feature type="transmembrane region" description="Helical" evidence="7">
    <location>
        <begin position="16"/>
        <end position="37"/>
    </location>
</feature>
<name>A0A3N2BZA9_9MICO</name>
<dbReference type="InterPro" id="IPR050545">
    <property type="entry name" value="Mycobact_MmpL"/>
</dbReference>
<dbReference type="GO" id="GO:0005886">
    <property type="term" value="C:plasma membrane"/>
    <property type="evidence" value="ECO:0007669"/>
    <property type="project" value="UniProtKB-SubCell"/>
</dbReference>
<dbReference type="AlphaFoldDB" id="A0A3N2BZA9"/>
<protein>
    <submittedName>
        <fullName evidence="9">RND superfamily putative drug exporter</fullName>
    </submittedName>
</protein>
<dbReference type="InterPro" id="IPR000731">
    <property type="entry name" value="SSD"/>
</dbReference>
<organism evidence="9 10">
    <name type="scientific">Plantibacter flavus</name>
    <dbReference type="NCBI Taxonomy" id="150123"/>
    <lineage>
        <taxon>Bacteria</taxon>
        <taxon>Bacillati</taxon>
        <taxon>Actinomycetota</taxon>
        <taxon>Actinomycetes</taxon>
        <taxon>Micrococcales</taxon>
        <taxon>Microbacteriaceae</taxon>
        <taxon>Plantibacter</taxon>
    </lineage>
</organism>
<feature type="transmembrane region" description="Helical" evidence="7">
    <location>
        <begin position="696"/>
        <end position="720"/>
    </location>
</feature>
<evidence type="ECO:0000256" key="5">
    <source>
        <dbReference type="ARBA" id="ARBA00023136"/>
    </source>
</evidence>
<evidence type="ECO:0000256" key="2">
    <source>
        <dbReference type="ARBA" id="ARBA00022475"/>
    </source>
</evidence>
<keyword evidence="5 7" id="KW-0472">Membrane</keyword>
<sequence length="964" mass="99752">MAELLYRLGRFSARRAWAVLISWIVILGISVGAFLAFGGTLSSAVTIPGTPTAKVTDQLEESFPSASGGTGAMVFHTKDGDAFTDDQKTAIGELLDETADLKGVDTTVNPFETQETIADQAKQISDGKTQIDDGRTQLTDGQTQLDAGQQQLTDAQTQLSAALAQAQQAAGGTLPAAAQAQFDAQQTALTQQQTALDAQQATITENLAKLDEQSTKLELSSQLLDLSSGIRTVSTDDTTAVANVVFDKRQQEVTPETKQSVIDQVKEDVPSGVEVEFSNELAQSLPQLFGVGEAIGLIIAAITLLVMLGTVIAASLPLVSAIVGVGVGVTASLSLSGVVDMLSITPVLGVMLGLAVGIDYSLFILNRHRKQLLAGVELHESIGLANGTSGNAVVFAGSTVLVALLALNVTGIPFLGLMGTVGAICVAVAILLAVTLTPALLSLLGLRILSRKARGSIGTPRPDAVPTKPMGTLRAVGTLVAGLVVLGVVAIPALDMRLGLPDGSSEAVDSTQYQSYTLIEDKFGAGVNGPLLVVATLPDAATDEEVLEEQVRIGQEIADQDDVKAVAPVGASDDNSVLAFQVIPKEGPNAVSTEQLVRDLRDLSPLSGDVELGVAGSASGNIDVSKQLSDALPLYLALVVGLSLIIMILVFRSILVPLTATLGFMLSLAATFGGITAIFQWGWLGPVFGVHDPGPILSFLPTILIGILFGLAMDYQLFLVSGMREAFAHGAPARLAVQRGLHAGRTVVVAAAIIMISVFGGFIFSHSAMIRSIGFGLAFGVLVDAFVVRMLLIPAVMHLLGKSAWWIPKWLDRILPNVDVEGAALERSHPAHHVEAGDTGSVATAPSSGEPRNAVDGAETAALGAGVTAGTAAHVAAPSSELTRREAAAAAERTHPAHVLTTDPDPADQQVSRVEPGLDVIVHPATAGVQRVAVGAYVIAVDADNGTAVVEPPVGGVVVVRAPR</sequence>
<dbReference type="InterPro" id="IPR004869">
    <property type="entry name" value="MMPL_dom"/>
</dbReference>
<feature type="domain" description="SSD" evidence="8">
    <location>
        <begin position="318"/>
        <end position="443"/>
    </location>
</feature>
<dbReference type="EMBL" id="RKHL01000001">
    <property type="protein sequence ID" value="ROR80384.1"/>
    <property type="molecule type" value="Genomic_DNA"/>
</dbReference>
<dbReference type="RefSeq" id="WP_085512088.1">
    <property type="nucleotide sequence ID" value="NZ_FXAP01000003.1"/>
</dbReference>
<evidence type="ECO:0000256" key="7">
    <source>
        <dbReference type="SAM" id="Phobius"/>
    </source>
</evidence>
<keyword evidence="4 7" id="KW-1133">Transmembrane helix</keyword>
<evidence type="ECO:0000256" key="3">
    <source>
        <dbReference type="ARBA" id="ARBA00022692"/>
    </source>
</evidence>
<keyword evidence="3 7" id="KW-0812">Transmembrane</keyword>
<evidence type="ECO:0000313" key="10">
    <source>
        <dbReference type="Proteomes" id="UP000266915"/>
    </source>
</evidence>
<evidence type="ECO:0000256" key="6">
    <source>
        <dbReference type="SAM" id="MobiDB-lite"/>
    </source>
</evidence>
<feature type="region of interest" description="Disordered" evidence="6">
    <location>
        <begin position="831"/>
        <end position="855"/>
    </location>
</feature>
<evidence type="ECO:0000256" key="1">
    <source>
        <dbReference type="ARBA" id="ARBA00004651"/>
    </source>
</evidence>
<feature type="transmembrane region" description="Helical" evidence="7">
    <location>
        <begin position="392"/>
        <end position="415"/>
    </location>
</feature>
<keyword evidence="2" id="KW-1003">Cell membrane</keyword>
<evidence type="ECO:0000313" key="9">
    <source>
        <dbReference type="EMBL" id="ROR80384.1"/>
    </source>
</evidence>
<feature type="transmembrane region" description="Helical" evidence="7">
    <location>
        <begin position="288"/>
        <end position="311"/>
    </location>
</feature>
<evidence type="ECO:0000256" key="4">
    <source>
        <dbReference type="ARBA" id="ARBA00022989"/>
    </source>
</evidence>
<feature type="transmembrane region" description="Helical" evidence="7">
    <location>
        <begin position="318"/>
        <end position="338"/>
    </location>
</feature>
<feature type="transmembrane region" description="Helical" evidence="7">
    <location>
        <begin position="344"/>
        <end position="365"/>
    </location>
</feature>
<feature type="transmembrane region" description="Helical" evidence="7">
    <location>
        <begin position="471"/>
        <end position="494"/>
    </location>
</feature>
<dbReference type="Proteomes" id="UP000266915">
    <property type="component" value="Unassembled WGS sequence"/>
</dbReference>
<accession>A0A3N2BZA9</accession>
<reference evidence="9 10" key="1">
    <citation type="submission" date="2018-11" db="EMBL/GenBank/DDBJ databases">
        <title>Sequencing the genomes of 1000 actinobacteria strains.</title>
        <authorList>
            <person name="Klenk H.-P."/>
        </authorList>
    </citation>
    <scope>NUCLEOTIDE SEQUENCE [LARGE SCALE GENOMIC DNA]</scope>
    <source>
        <strain evidence="9 10">DSM 14012</strain>
    </source>
</reference>
<dbReference type="PANTHER" id="PTHR33406:SF13">
    <property type="entry name" value="MEMBRANE PROTEIN YDFJ"/>
    <property type="match status" value="1"/>
</dbReference>
<dbReference type="SUPFAM" id="SSF82866">
    <property type="entry name" value="Multidrug efflux transporter AcrB transmembrane domain"/>
    <property type="match status" value="2"/>
</dbReference>
<feature type="transmembrane region" description="Helical" evidence="7">
    <location>
        <begin position="770"/>
        <end position="792"/>
    </location>
</feature>
<dbReference type="PROSITE" id="PS50156">
    <property type="entry name" value="SSD"/>
    <property type="match status" value="1"/>
</dbReference>
<comment type="caution">
    <text evidence="9">The sequence shown here is derived from an EMBL/GenBank/DDBJ whole genome shotgun (WGS) entry which is preliminary data.</text>
</comment>
<feature type="transmembrane region" description="Helical" evidence="7">
    <location>
        <begin position="634"/>
        <end position="655"/>
    </location>
</feature>
<dbReference type="Pfam" id="PF03176">
    <property type="entry name" value="MMPL"/>
    <property type="match status" value="2"/>
</dbReference>
<feature type="transmembrane region" description="Helical" evidence="7">
    <location>
        <begin position="421"/>
        <end position="450"/>
    </location>
</feature>
<proteinExistence type="predicted"/>
<evidence type="ECO:0000259" key="8">
    <source>
        <dbReference type="PROSITE" id="PS50156"/>
    </source>
</evidence>
<feature type="region of interest" description="Disordered" evidence="6">
    <location>
        <begin position="888"/>
        <end position="907"/>
    </location>
</feature>
<dbReference type="PANTHER" id="PTHR33406">
    <property type="entry name" value="MEMBRANE PROTEIN MJ1562-RELATED"/>
    <property type="match status" value="1"/>
</dbReference>
<feature type="transmembrane region" description="Helical" evidence="7">
    <location>
        <begin position="741"/>
        <end position="764"/>
    </location>
</feature>
<keyword evidence="10" id="KW-1185">Reference proteome</keyword>
<gene>
    <name evidence="9" type="ORF">EDD42_0425</name>
</gene>
<dbReference type="Gene3D" id="1.20.1640.10">
    <property type="entry name" value="Multidrug efflux transporter AcrB transmembrane domain"/>
    <property type="match status" value="2"/>
</dbReference>
<feature type="transmembrane region" description="Helical" evidence="7">
    <location>
        <begin position="662"/>
        <end position="684"/>
    </location>
</feature>
<comment type="subcellular location">
    <subcellularLocation>
        <location evidence="1">Cell membrane</location>
        <topology evidence="1">Multi-pass membrane protein</topology>
    </subcellularLocation>
</comment>